<proteinExistence type="predicted"/>
<sequence>MIAAKGRRPQRTRLPTRPRAMIDVRTLAIRIVARRRTQLTERGVITWGSWKSDNTLPLAKSSLLGP</sequence>
<protein>
    <submittedName>
        <fullName evidence="1">Uncharacterized protein</fullName>
    </submittedName>
</protein>
<dbReference type="AlphaFoldDB" id="A0A081ANX7"/>
<name>A0A081ANX7_PHYNI</name>
<organism evidence="1 2">
    <name type="scientific">Phytophthora nicotianae P1976</name>
    <dbReference type="NCBI Taxonomy" id="1317066"/>
    <lineage>
        <taxon>Eukaryota</taxon>
        <taxon>Sar</taxon>
        <taxon>Stramenopiles</taxon>
        <taxon>Oomycota</taxon>
        <taxon>Peronosporomycetes</taxon>
        <taxon>Peronosporales</taxon>
        <taxon>Peronosporaceae</taxon>
        <taxon>Phytophthora</taxon>
    </lineage>
</organism>
<dbReference type="Proteomes" id="UP000028582">
    <property type="component" value="Unassembled WGS sequence"/>
</dbReference>
<gene>
    <name evidence="1" type="ORF">F444_04893</name>
</gene>
<accession>A0A081ANX7</accession>
<evidence type="ECO:0000313" key="2">
    <source>
        <dbReference type="Proteomes" id="UP000028582"/>
    </source>
</evidence>
<dbReference type="EMBL" id="ANJA01000980">
    <property type="protein sequence ID" value="ETO80588.1"/>
    <property type="molecule type" value="Genomic_DNA"/>
</dbReference>
<comment type="caution">
    <text evidence="1">The sequence shown here is derived from an EMBL/GenBank/DDBJ whole genome shotgun (WGS) entry which is preliminary data.</text>
</comment>
<evidence type="ECO:0000313" key="1">
    <source>
        <dbReference type="EMBL" id="ETO80588.1"/>
    </source>
</evidence>
<reference evidence="1 2" key="1">
    <citation type="submission" date="2013-11" db="EMBL/GenBank/DDBJ databases">
        <title>The Genome Sequence of Phytophthora parasitica P1976.</title>
        <authorList>
            <consortium name="The Broad Institute Genomics Platform"/>
            <person name="Russ C."/>
            <person name="Tyler B."/>
            <person name="Panabieres F."/>
            <person name="Shan W."/>
            <person name="Tripathy S."/>
            <person name="Grunwald N."/>
            <person name="Machado M."/>
            <person name="Johnson C.S."/>
            <person name="Walker B."/>
            <person name="Young S."/>
            <person name="Zeng Q."/>
            <person name="Gargeya S."/>
            <person name="Fitzgerald M."/>
            <person name="Haas B."/>
            <person name="Abouelleil A."/>
            <person name="Allen A.W."/>
            <person name="Alvarado L."/>
            <person name="Arachchi H.M."/>
            <person name="Berlin A.M."/>
            <person name="Chapman S.B."/>
            <person name="Gainer-Dewar J."/>
            <person name="Goldberg J."/>
            <person name="Griggs A."/>
            <person name="Gujja S."/>
            <person name="Hansen M."/>
            <person name="Howarth C."/>
            <person name="Imamovic A."/>
            <person name="Ireland A."/>
            <person name="Larimer J."/>
            <person name="McCowan C."/>
            <person name="Murphy C."/>
            <person name="Pearson M."/>
            <person name="Poon T.W."/>
            <person name="Priest M."/>
            <person name="Roberts A."/>
            <person name="Saif S."/>
            <person name="Shea T."/>
            <person name="Sisk P."/>
            <person name="Sykes S."/>
            <person name="Wortman J."/>
            <person name="Nusbaum C."/>
            <person name="Birren B."/>
        </authorList>
    </citation>
    <scope>NUCLEOTIDE SEQUENCE [LARGE SCALE GENOMIC DNA]</scope>
    <source>
        <strain evidence="1 2">P1976</strain>
    </source>
</reference>